<feature type="domain" description="Peptidase C39" evidence="2">
    <location>
        <begin position="157"/>
        <end position="300"/>
    </location>
</feature>
<keyword evidence="1" id="KW-1133">Transmembrane helix</keyword>
<dbReference type="eggNOG" id="COG3271">
    <property type="taxonomic scope" value="Bacteria"/>
</dbReference>
<evidence type="ECO:0000256" key="1">
    <source>
        <dbReference type="SAM" id="Phobius"/>
    </source>
</evidence>
<dbReference type="OrthoDB" id="244916at2"/>
<protein>
    <recommendedName>
        <fullName evidence="2">Peptidase C39 domain-containing protein</fullName>
    </recommendedName>
</protein>
<dbReference type="AlphaFoldDB" id="Q7URE4"/>
<dbReference type="GO" id="GO:0006508">
    <property type="term" value="P:proteolysis"/>
    <property type="evidence" value="ECO:0007669"/>
    <property type="project" value="InterPro"/>
</dbReference>
<dbReference type="CDD" id="cd02423">
    <property type="entry name" value="Peptidase_C39G"/>
    <property type="match status" value="1"/>
</dbReference>
<dbReference type="HOGENOM" id="CLU_976192_0_0_0"/>
<dbReference type="PROSITE" id="PS50990">
    <property type="entry name" value="PEPTIDASE_C39"/>
    <property type="match status" value="1"/>
</dbReference>
<dbReference type="GO" id="GO:0016020">
    <property type="term" value="C:membrane"/>
    <property type="evidence" value="ECO:0007669"/>
    <property type="project" value="InterPro"/>
</dbReference>
<evidence type="ECO:0000259" key="2">
    <source>
        <dbReference type="PROSITE" id="PS50990"/>
    </source>
</evidence>
<name>Q7URE4_RHOBA</name>
<feature type="transmembrane region" description="Helical" evidence="1">
    <location>
        <begin position="18"/>
        <end position="37"/>
    </location>
</feature>
<reference evidence="3 4" key="1">
    <citation type="journal article" date="2003" name="Proc. Natl. Acad. Sci. U.S.A.">
        <title>Complete genome sequence of the marine planctomycete Pirellula sp. strain 1.</title>
        <authorList>
            <person name="Gloeckner F.O."/>
            <person name="Kube M."/>
            <person name="Bauer M."/>
            <person name="Teeling H."/>
            <person name="Lombardot T."/>
            <person name="Ludwig W."/>
            <person name="Gade D."/>
            <person name="Beck A."/>
            <person name="Borzym K."/>
            <person name="Heitmann K."/>
            <person name="Rabus R."/>
            <person name="Schlesner H."/>
            <person name="Amann R."/>
            <person name="Reinhardt R."/>
        </authorList>
    </citation>
    <scope>NUCLEOTIDE SEQUENCE [LARGE SCALE GENOMIC DNA]</scope>
    <source>
        <strain evidence="4">DSM 10527 / NCIMB 13988 / SH1</strain>
    </source>
</reference>
<dbReference type="KEGG" id="rba:RB5722"/>
<dbReference type="EMBL" id="BX294142">
    <property type="protein sequence ID" value="CAD74396.1"/>
    <property type="molecule type" value="Genomic_DNA"/>
</dbReference>
<dbReference type="InterPro" id="IPR005074">
    <property type="entry name" value="Peptidase_C39"/>
</dbReference>
<dbReference type="GO" id="GO:0008233">
    <property type="term" value="F:peptidase activity"/>
    <property type="evidence" value="ECO:0007669"/>
    <property type="project" value="InterPro"/>
</dbReference>
<keyword evidence="1" id="KW-0812">Transmembrane</keyword>
<feature type="transmembrane region" description="Helical" evidence="1">
    <location>
        <begin position="49"/>
        <end position="70"/>
    </location>
</feature>
<dbReference type="Proteomes" id="UP000001025">
    <property type="component" value="Chromosome"/>
</dbReference>
<keyword evidence="4" id="KW-1185">Reference proteome</keyword>
<dbReference type="EnsemblBacteria" id="CAD74396">
    <property type="protein sequence ID" value="CAD74396"/>
    <property type="gene ID" value="RB5722"/>
</dbReference>
<feature type="transmembrane region" description="Helical" evidence="1">
    <location>
        <begin position="82"/>
        <end position="99"/>
    </location>
</feature>
<accession>Q7URE4</accession>
<dbReference type="GO" id="GO:0005524">
    <property type="term" value="F:ATP binding"/>
    <property type="evidence" value="ECO:0007669"/>
    <property type="project" value="InterPro"/>
</dbReference>
<evidence type="ECO:0000313" key="3">
    <source>
        <dbReference type="EMBL" id="CAD74396.1"/>
    </source>
</evidence>
<evidence type="ECO:0000313" key="4">
    <source>
        <dbReference type="Proteomes" id="UP000001025"/>
    </source>
</evidence>
<sequence>MPSEVFMDLDFARPDLELALAVIVVTLMTLGAYRLGCRFQSASERSDRWVFLGLVGISFLFAWSFFGRLIWAEAITSSAALYWSNVTPVVLAFSAGMAGHAVDLRRNFRPAVAGIMMTLAVAFVITPIARPVLFPLDWDQPREPQWMSQWHDGVYIQSNSASCAPAAAVTLLDRSGIKADEQDLAKSCLSSSLGTAPLGLYRGLSTVAHQHDRKAKVASRNPSLWLEKGQLPNVALVRFGLTGDNPQDNGFLGNVTVGHVVTVLGQTDGGRWLIGDPAVGKVSWSDEELRRRFTGEAIYLADQ</sequence>
<gene>
    <name evidence="3" type="ordered locus">RB5722</name>
</gene>
<dbReference type="STRING" id="243090.RB5722"/>
<keyword evidence="1" id="KW-0472">Membrane</keyword>
<dbReference type="InParanoid" id="Q7URE4"/>
<proteinExistence type="predicted"/>
<dbReference type="PATRIC" id="fig|243090.15.peg.2750"/>
<dbReference type="Gene3D" id="3.90.70.10">
    <property type="entry name" value="Cysteine proteinases"/>
    <property type="match status" value="1"/>
</dbReference>
<organism evidence="3 4">
    <name type="scientific">Rhodopirellula baltica (strain DSM 10527 / NCIMB 13988 / SH1)</name>
    <dbReference type="NCBI Taxonomy" id="243090"/>
    <lineage>
        <taxon>Bacteria</taxon>
        <taxon>Pseudomonadati</taxon>
        <taxon>Planctomycetota</taxon>
        <taxon>Planctomycetia</taxon>
        <taxon>Pirellulales</taxon>
        <taxon>Pirellulaceae</taxon>
        <taxon>Rhodopirellula</taxon>
    </lineage>
</organism>
<feature type="transmembrane region" description="Helical" evidence="1">
    <location>
        <begin position="111"/>
        <end position="134"/>
    </location>
</feature>